<dbReference type="PROSITE" id="PS50035">
    <property type="entry name" value="PLD"/>
    <property type="match status" value="2"/>
</dbReference>
<evidence type="ECO:0000256" key="6">
    <source>
        <dbReference type="ARBA" id="ARBA00022989"/>
    </source>
</evidence>
<evidence type="ECO:0000256" key="5">
    <source>
        <dbReference type="ARBA" id="ARBA00022737"/>
    </source>
</evidence>
<dbReference type="InterPro" id="IPR022924">
    <property type="entry name" value="Cardiolipin_synthase"/>
</dbReference>
<dbReference type="NCBIfam" id="TIGR04265">
    <property type="entry name" value="bac_cardiolipin"/>
    <property type="match status" value="1"/>
</dbReference>
<dbReference type="GO" id="GO:0008808">
    <property type="term" value="F:cardiolipin synthase activity"/>
    <property type="evidence" value="ECO:0007669"/>
    <property type="project" value="UniProtKB-UniRule"/>
</dbReference>
<dbReference type="Pfam" id="PF13091">
    <property type="entry name" value="PLDc_2"/>
    <property type="match status" value="2"/>
</dbReference>
<dbReference type="EC" id="2.7.8.-" evidence="8"/>
<keyword evidence="4 9" id="KW-0812">Transmembrane</keyword>
<evidence type="ECO:0000313" key="11">
    <source>
        <dbReference type="EMBL" id="GGH87043.1"/>
    </source>
</evidence>
<dbReference type="RefSeq" id="WP_188498785.1">
    <property type="nucleotide sequence ID" value="NZ_BMFV01000036.1"/>
</dbReference>
<keyword evidence="2" id="KW-1003">Cell membrane</keyword>
<reference evidence="11" key="2">
    <citation type="submission" date="2020-09" db="EMBL/GenBank/DDBJ databases">
        <authorList>
            <person name="Sun Q."/>
            <person name="Zhou Y."/>
        </authorList>
    </citation>
    <scope>NUCLEOTIDE SEQUENCE</scope>
    <source>
        <strain evidence="11">CGMCC 1.12777</strain>
    </source>
</reference>
<proteinExistence type="predicted"/>
<organism evidence="11 12">
    <name type="scientific">Pullulanibacillus pueri</name>
    <dbReference type="NCBI Taxonomy" id="1437324"/>
    <lineage>
        <taxon>Bacteria</taxon>
        <taxon>Bacillati</taxon>
        <taxon>Bacillota</taxon>
        <taxon>Bacilli</taxon>
        <taxon>Bacillales</taxon>
        <taxon>Sporolactobacillaceae</taxon>
        <taxon>Pullulanibacillus</taxon>
    </lineage>
</organism>
<evidence type="ECO:0000256" key="4">
    <source>
        <dbReference type="ARBA" id="ARBA00022692"/>
    </source>
</evidence>
<reference evidence="11" key="1">
    <citation type="journal article" date="2014" name="Int. J. Syst. Evol. Microbiol.">
        <title>Complete genome sequence of Corynebacterium casei LMG S-19264T (=DSM 44701T), isolated from a smear-ripened cheese.</title>
        <authorList>
            <consortium name="US DOE Joint Genome Institute (JGI-PGF)"/>
            <person name="Walter F."/>
            <person name="Albersmeier A."/>
            <person name="Kalinowski J."/>
            <person name="Ruckert C."/>
        </authorList>
    </citation>
    <scope>NUCLEOTIDE SEQUENCE</scope>
    <source>
        <strain evidence="11">CGMCC 1.12777</strain>
    </source>
</reference>
<dbReference type="PANTHER" id="PTHR21248">
    <property type="entry name" value="CARDIOLIPIN SYNTHASE"/>
    <property type="match status" value="1"/>
</dbReference>
<dbReference type="Gene3D" id="3.30.870.10">
    <property type="entry name" value="Endonuclease Chain A"/>
    <property type="match status" value="2"/>
</dbReference>
<dbReference type="InterPro" id="IPR025202">
    <property type="entry name" value="PLD-like_dom"/>
</dbReference>
<feature type="domain" description="PLD phosphodiesterase" evidence="10">
    <location>
        <begin position="315"/>
        <end position="342"/>
    </location>
</feature>
<dbReference type="InterPro" id="IPR001736">
    <property type="entry name" value="PLipase_D/transphosphatidylase"/>
</dbReference>
<keyword evidence="12" id="KW-1185">Reference proteome</keyword>
<evidence type="ECO:0000256" key="2">
    <source>
        <dbReference type="ARBA" id="ARBA00022475"/>
    </source>
</evidence>
<dbReference type="GO" id="GO:0032049">
    <property type="term" value="P:cardiolipin biosynthetic process"/>
    <property type="evidence" value="ECO:0007669"/>
    <property type="project" value="UniProtKB-UniRule"/>
</dbReference>
<gene>
    <name evidence="11" type="primary">cls</name>
    <name evidence="11" type="ORF">GCM10007096_36150</name>
</gene>
<dbReference type="PANTHER" id="PTHR21248:SF7">
    <property type="entry name" value="MINOR CARDIOLIPIN SYNTHASE CLSB"/>
    <property type="match status" value="1"/>
</dbReference>
<evidence type="ECO:0000256" key="9">
    <source>
        <dbReference type="SAM" id="Phobius"/>
    </source>
</evidence>
<keyword evidence="3" id="KW-0808">Transferase</keyword>
<evidence type="ECO:0000256" key="3">
    <source>
        <dbReference type="ARBA" id="ARBA00022679"/>
    </source>
</evidence>
<dbReference type="AlphaFoldDB" id="A0A8J3ENS7"/>
<dbReference type="SUPFAM" id="SSF56024">
    <property type="entry name" value="Phospholipase D/nuclease"/>
    <property type="match status" value="2"/>
</dbReference>
<dbReference type="CDD" id="cd09112">
    <property type="entry name" value="PLDc_CLS_2"/>
    <property type="match status" value="1"/>
</dbReference>
<dbReference type="EMBL" id="BMFV01000036">
    <property type="protein sequence ID" value="GGH87043.1"/>
    <property type="molecule type" value="Genomic_DNA"/>
</dbReference>
<comment type="caution">
    <text evidence="11">The sequence shown here is derived from an EMBL/GenBank/DDBJ whole genome shotgun (WGS) entry which is preliminary data.</text>
</comment>
<evidence type="ECO:0000256" key="1">
    <source>
        <dbReference type="ARBA" id="ARBA00004236"/>
    </source>
</evidence>
<sequence length="402" mass="46181">MPILLTIGTILVVIIFILFAAILDVVIAFKKGIGKTQAPSPSARWSNVAMFNDGHRFMDALKRDMEGAQHHIHLAFFIFRYDQIGKEMIEALIKHANRGVEVRLLLDAIGSKGFPKKARKKLEAAQIQFAYTAKLYFPFTIYALNRRNHHKTVVIDGKTGYFGGFNIGDEYLGKKTDMGDWRDYHLKIEGGGVKDLQDQFLSHWNKANKTQITGDVYYPKLERGHYEMKIIPTAGVGLESLFIDHLSRAQKHVFIGTAYYIPTKGLQKALLELLKRNVDVTILLPLRKDHPFVRPVSYHYLGPLLKHGAKVYHFYQGFYHAKVFIVDDVSCYMGTANFDQRSFLWNDEMSGFIYDKKLISEIEKMTKEDIRRSMTFTYDDLKKRPLIEKVKTQLSLPLAPLL</sequence>
<keyword evidence="5" id="KW-0677">Repeat</keyword>
<protein>
    <recommendedName>
        <fullName evidence="8">Cardiolipin synthase</fullName>
        <ecNumber evidence="8">2.7.8.-</ecNumber>
    </recommendedName>
</protein>
<feature type="domain" description="PLD phosphodiesterase" evidence="10">
    <location>
        <begin position="144"/>
        <end position="171"/>
    </location>
</feature>
<dbReference type="Proteomes" id="UP000656813">
    <property type="component" value="Unassembled WGS sequence"/>
</dbReference>
<keyword evidence="7 9" id="KW-0472">Membrane</keyword>
<comment type="subcellular location">
    <subcellularLocation>
        <location evidence="1">Cell membrane</location>
    </subcellularLocation>
</comment>
<evidence type="ECO:0000313" key="12">
    <source>
        <dbReference type="Proteomes" id="UP000656813"/>
    </source>
</evidence>
<evidence type="ECO:0000256" key="8">
    <source>
        <dbReference type="NCBIfam" id="TIGR04265"/>
    </source>
</evidence>
<evidence type="ECO:0000259" key="10">
    <source>
        <dbReference type="PROSITE" id="PS50035"/>
    </source>
</evidence>
<accession>A0A8J3ENS7</accession>
<evidence type="ECO:0000256" key="7">
    <source>
        <dbReference type="ARBA" id="ARBA00023136"/>
    </source>
</evidence>
<dbReference type="GO" id="GO:0005886">
    <property type="term" value="C:plasma membrane"/>
    <property type="evidence" value="ECO:0007669"/>
    <property type="project" value="UniProtKB-SubCell"/>
</dbReference>
<keyword evidence="6 9" id="KW-1133">Transmembrane helix</keyword>
<name>A0A8J3ENS7_9BACL</name>
<feature type="transmembrane region" description="Helical" evidence="9">
    <location>
        <begin position="6"/>
        <end position="29"/>
    </location>
</feature>
<dbReference type="SMART" id="SM00155">
    <property type="entry name" value="PLDc"/>
    <property type="match status" value="2"/>
</dbReference>
<dbReference type="CDD" id="cd09110">
    <property type="entry name" value="PLDc_CLS_1"/>
    <property type="match status" value="1"/>
</dbReference>